<name>A0ABZ3BS92_BURPY</name>
<keyword evidence="2" id="KW-1185">Reference proteome</keyword>
<gene>
    <name evidence="1" type="ORF">WN985_18000</name>
</gene>
<dbReference type="EMBL" id="CP150850">
    <property type="protein sequence ID" value="WZW57352.1"/>
    <property type="molecule type" value="Genomic_DNA"/>
</dbReference>
<protein>
    <submittedName>
        <fullName evidence="1">Uncharacterized protein</fullName>
    </submittedName>
</protein>
<evidence type="ECO:0000313" key="1">
    <source>
        <dbReference type="EMBL" id="WZW57352.1"/>
    </source>
</evidence>
<reference evidence="1 2" key="1">
    <citation type="submission" date="2024-04" db="EMBL/GenBank/DDBJ databases">
        <title>Biological Control Activity of Plant Growth Promoting Rhizobacteria Burkholderia pyrrocinia BX1 against Tobacco black shank Introduction Tobacco black shank (TBS) caused by the oomycete Phytophthora. nicotianae (P. nicotianae) has become a destructive soil.</title>
        <authorList>
            <person name="Liu X."/>
            <person name="Shu C."/>
        </authorList>
    </citation>
    <scope>NUCLEOTIDE SEQUENCE [LARGE SCALE GENOMIC DNA]</scope>
    <source>
        <strain evidence="1 2">BX1</strain>
    </source>
</reference>
<dbReference type="Proteomes" id="UP001484179">
    <property type="component" value="Chromosome 2"/>
</dbReference>
<dbReference type="RefSeq" id="WP_342311006.1">
    <property type="nucleotide sequence ID" value="NZ_CP150850.1"/>
</dbReference>
<organism evidence="1 2">
    <name type="scientific">Burkholderia pyrrocinia</name>
    <name type="common">Pseudomonas pyrrocinia</name>
    <dbReference type="NCBI Taxonomy" id="60550"/>
    <lineage>
        <taxon>Bacteria</taxon>
        <taxon>Pseudomonadati</taxon>
        <taxon>Pseudomonadota</taxon>
        <taxon>Betaproteobacteria</taxon>
        <taxon>Burkholderiales</taxon>
        <taxon>Burkholderiaceae</taxon>
        <taxon>Burkholderia</taxon>
        <taxon>Burkholderia cepacia complex</taxon>
    </lineage>
</organism>
<evidence type="ECO:0000313" key="2">
    <source>
        <dbReference type="Proteomes" id="UP001484179"/>
    </source>
</evidence>
<accession>A0ABZ3BS92</accession>
<sequence length="158" mass="17889">MAGRLTGFGRKIKNACDEGIVMKVTIHSVGVDFVYDVLNTNAVTCKLKDGYLSIQTCVYLEDDERLNEPTIELNDQGSSQCGGLVRIVIFPREMQLEFHENARFLGEYSFVSIFLDEFVDVRLVDFFVNHLFLGGIVMYGGDFDPSKKVIQIGKRDYL</sequence>
<proteinExistence type="predicted"/>